<proteinExistence type="predicted"/>
<dbReference type="Proteomes" id="UP001060215">
    <property type="component" value="Chromosome 15"/>
</dbReference>
<evidence type="ECO:0000313" key="1">
    <source>
        <dbReference type="EMBL" id="KAI7986301.1"/>
    </source>
</evidence>
<evidence type="ECO:0000313" key="2">
    <source>
        <dbReference type="Proteomes" id="UP001060215"/>
    </source>
</evidence>
<comment type="caution">
    <text evidence="1">The sequence shown here is derived from an EMBL/GenBank/DDBJ whole genome shotgun (WGS) entry which is preliminary data.</text>
</comment>
<organism evidence="1 2">
    <name type="scientific">Camellia lanceoleosa</name>
    <dbReference type="NCBI Taxonomy" id="1840588"/>
    <lineage>
        <taxon>Eukaryota</taxon>
        <taxon>Viridiplantae</taxon>
        <taxon>Streptophyta</taxon>
        <taxon>Embryophyta</taxon>
        <taxon>Tracheophyta</taxon>
        <taxon>Spermatophyta</taxon>
        <taxon>Magnoliopsida</taxon>
        <taxon>eudicotyledons</taxon>
        <taxon>Gunneridae</taxon>
        <taxon>Pentapetalae</taxon>
        <taxon>asterids</taxon>
        <taxon>Ericales</taxon>
        <taxon>Theaceae</taxon>
        <taxon>Camellia</taxon>
    </lineage>
</organism>
<name>A0ACC0FFX1_9ERIC</name>
<accession>A0ACC0FFX1</accession>
<gene>
    <name evidence="1" type="ORF">LOK49_LG14G00980</name>
</gene>
<dbReference type="EMBL" id="CM045772">
    <property type="protein sequence ID" value="KAI7986301.1"/>
    <property type="molecule type" value="Genomic_DNA"/>
</dbReference>
<reference evidence="1 2" key="1">
    <citation type="journal article" date="2022" name="Plant J.">
        <title>Chromosome-level genome of Camellia lanceoleosa provides a valuable resource for understanding genome evolution and self-incompatibility.</title>
        <authorList>
            <person name="Gong W."/>
            <person name="Xiao S."/>
            <person name="Wang L."/>
            <person name="Liao Z."/>
            <person name="Chang Y."/>
            <person name="Mo W."/>
            <person name="Hu G."/>
            <person name="Li W."/>
            <person name="Zhao G."/>
            <person name="Zhu H."/>
            <person name="Hu X."/>
            <person name="Ji K."/>
            <person name="Xiang X."/>
            <person name="Song Q."/>
            <person name="Yuan D."/>
            <person name="Jin S."/>
            <person name="Zhang L."/>
        </authorList>
    </citation>
    <scope>NUCLEOTIDE SEQUENCE [LARGE SCALE GENOMIC DNA]</scope>
    <source>
        <strain evidence="1">SQ_2022a</strain>
    </source>
</reference>
<keyword evidence="2" id="KW-1185">Reference proteome</keyword>
<protein>
    <submittedName>
        <fullName evidence="1">Disease resistance protein SUMM2</fullName>
    </submittedName>
</protein>
<sequence>MAVSIVIPIVTKIVKFLVAPACRQFGYLIFYERNIENLKKQVQKLEDERFGVQKSVEEAERKRENIKPNVERWLTTVNKLKEEAEKFIEDEVKANKGCMNERCPNLISRRSLSKEAKNKTQLVEKLRGEGDFSTGVSYRTPCAGISFTSIGGYKGFASRSLIMNDVTEALEDDGIYMIGICGMGGVGKTTLV</sequence>